<reference evidence="2" key="1">
    <citation type="submission" date="2021-04" db="EMBL/GenBank/DDBJ databases">
        <authorList>
            <person name="Tunstrom K."/>
        </authorList>
    </citation>
    <scope>NUCLEOTIDE SEQUENCE</scope>
</reference>
<dbReference type="OrthoDB" id="8124016at2759"/>
<evidence type="ECO:0000313" key="2">
    <source>
        <dbReference type="EMBL" id="CAG5019569.1"/>
    </source>
</evidence>
<feature type="compositionally biased region" description="Acidic residues" evidence="1">
    <location>
        <begin position="90"/>
        <end position="102"/>
    </location>
</feature>
<name>A0A8S3XE95_PARAO</name>
<proteinExistence type="predicted"/>
<feature type="region of interest" description="Disordered" evidence="1">
    <location>
        <begin position="78"/>
        <end position="102"/>
    </location>
</feature>
<organism evidence="2 3">
    <name type="scientific">Parnassius apollo</name>
    <name type="common">Apollo butterfly</name>
    <name type="synonym">Papilio apollo</name>
    <dbReference type="NCBI Taxonomy" id="110799"/>
    <lineage>
        <taxon>Eukaryota</taxon>
        <taxon>Metazoa</taxon>
        <taxon>Ecdysozoa</taxon>
        <taxon>Arthropoda</taxon>
        <taxon>Hexapoda</taxon>
        <taxon>Insecta</taxon>
        <taxon>Pterygota</taxon>
        <taxon>Neoptera</taxon>
        <taxon>Endopterygota</taxon>
        <taxon>Lepidoptera</taxon>
        <taxon>Glossata</taxon>
        <taxon>Ditrysia</taxon>
        <taxon>Papilionoidea</taxon>
        <taxon>Papilionidae</taxon>
        <taxon>Parnassiinae</taxon>
        <taxon>Parnassini</taxon>
        <taxon>Parnassius</taxon>
        <taxon>Parnassius</taxon>
    </lineage>
</organism>
<evidence type="ECO:0000256" key="1">
    <source>
        <dbReference type="SAM" id="MobiDB-lite"/>
    </source>
</evidence>
<accession>A0A8S3XE95</accession>
<sequence>MDGSMPSETCIRLLKEKLSEFELSLDRDIVAIVIDGASVMLKVGRNLRACHQVCLAHGIQLAVFDVLYKQGGAENVRSPDTAVTAGGSESDSEFENDADSAEDETGGFEVIPVVSNPNELNNDYKSVISKYLQNLETYFSEVATAEFPKTPEMVEEIYSLNQNFEGEPVVRVMDDLALDNSASSNYLQIEKCEDLSSDHTPVILNTYKQAIFLKPLLKIYNKHTNWDQYREFIRSNIDLNISLKTNDEIEAGVDSTALYTWLPPFPLLKIGNQKQNKRNPPET</sequence>
<evidence type="ECO:0000313" key="3">
    <source>
        <dbReference type="Proteomes" id="UP000691718"/>
    </source>
</evidence>
<protein>
    <submittedName>
        <fullName evidence="2">(apollo) hypothetical protein</fullName>
    </submittedName>
</protein>
<keyword evidence="3" id="KW-1185">Reference proteome</keyword>
<dbReference type="EMBL" id="CAJQZP010001132">
    <property type="protein sequence ID" value="CAG5019569.1"/>
    <property type="molecule type" value="Genomic_DNA"/>
</dbReference>
<comment type="caution">
    <text evidence="2">The sequence shown here is derived from an EMBL/GenBank/DDBJ whole genome shotgun (WGS) entry which is preliminary data.</text>
</comment>
<dbReference type="AlphaFoldDB" id="A0A8S3XE95"/>
<gene>
    <name evidence="2" type="ORF">PAPOLLO_LOCUS17090</name>
</gene>
<dbReference type="Proteomes" id="UP000691718">
    <property type="component" value="Unassembled WGS sequence"/>
</dbReference>